<keyword evidence="3" id="KW-1185">Reference proteome</keyword>
<reference evidence="2" key="1">
    <citation type="journal article" date="2020" name="Stud. Mycol.">
        <title>101 Dothideomycetes genomes: a test case for predicting lifestyles and emergence of pathogens.</title>
        <authorList>
            <person name="Haridas S."/>
            <person name="Albert R."/>
            <person name="Binder M."/>
            <person name="Bloem J."/>
            <person name="Labutti K."/>
            <person name="Salamov A."/>
            <person name="Andreopoulos B."/>
            <person name="Baker S."/>
            <person name="Barry K."/>
            <person name="Bills G."/>
            <person name="Bluhm B."/>
            <person name="Cannon C."/>
            <person name="Castanera R."/>
            <person name="Culley D."/>
            <person name="Daum C."/>
            <person name="Ezra D."/>
            <person name="Gonzalez J."/>
            <person name="Henrissat B."/>
            <person name="Kuo A."/>
            <person name="Liang C."/>
            <person name="Lipzen A."/>
            <person name="Lutzoni F."/>
            <person name="Magnuson J."/>
            <person name="Mondo S."/>
            <person name="Nolan M."/>
            <person name="Ohm R."/>
            <person name="Pangilinan J."/>
            <person name="Park H.-J."/>
            <person name="Ramirez L."/>
            <person name="Alfaro M."/>
            <person name="Sun H."/>
            <person name="Tritt A."/>
            <person name="Yoshinaga Y."/>
            <person name="Zwiers L.-H."/>
            <person name="Turgeon B."/>
            <person name="Goodwin S."/>
            <person name="Spatafora J."/>
            <person name="Crous P."/>
            <person name="Grigoriev I."/>
        </authorList>
    </citation>
    <scope>NUCLEOTIDE SEQUENCE</scope>
    <source>
        <strain evidence="2">CBS 113389</strain>
    </source>
</reference>
<dbReference type="GeneID" id="54478242"/>
<name>A0A6A6PRR4_9PEZI</name>
<evidence type="ECO:0000313" key="2">
    <source>
        <dbReference type="EMBL" id="KAF2482371.1"/>
    </source>
</evidence>
<evidence type="ECO:0000256" key="1">
    <source>
        <dbReference type="SAM" id="MobiDB-lite"/>
    </source>
</evidence>
<evidence type="ECO:0000313" key="3">
    <source>
        <dbReference type="Proteomes" id="UP000799767"/>
    </source>
</evidence>
<dbReference type="Proteomes" id="UP000799767">
    <property type="component" value="Unassembled WGS sequence"/>
</dbReference>
<gene>
    <name evidence="2" type="ORF">BDY17DRAFT_324657</name>
</gene>
<dbReference type="RefSeq" id="XP_033588941.1">
    <property type="nucleotide sequence ID" value="XM_033737240.1"/>
</dbReference>
<accession>A0A6A6PRR4</accession>
<feature type="compositionally biased region" description="Basic and acidic residues" evidence="1">
    <location>
        <begin position="58"/>
        <end position="70"/>
    </location>
</feature>
<proteinExistence type="predicted"/>
<protein>
    <submittedName>
        <fullName evidence="2">Uncharacterized protein</fullName>
    </submittedName>
</protein>
<feature type="region of interest" description="Disordered" evidence="1">
    <location>
        <begin position="1"/>
        <end position="86"/>
    </location>
</feature>
<dbReference type="EMBL" id="MU001636">
    <property type="protein sequence ID" value="KAF2482371.1"/>
    <property type="molecule type" value="Genomic_DNA"/>
</dbReference>
<dbReference type="AlphaFoldDB" id="A0A6A6PRR4"/>
<organism evidence="2 3">
    <name type="scientific">Neohortaea acidophila</name>
    <dbReference type="NCBI Taxonomy" id="245834"/>
    <lineage>
        <taxon>Eukaryota</taxon>
        <taxon>Fungi</taxon>
        <taxon>Dikarya</taxon>
        <taxon>Ascomycota</taxon>
        <taxon>Pezizomycotina</taxon>
        <taxon>Dothideomycetes</taxon>
        <taxon>Dothideomycetidae</taxon>
        <taxon>Mycosphaerellales</taxon>
        <taxon>Teratosphaeriaceae</taxon>
        <taxon>Neohortaea</taxon>
    </lineage>
</organism>
<sequence>MPTALGPRTAGDAASKLHRTPVSNGSLGTKTADKRKQTADGISGGRPSRGVGNSQARDLAEQSLKDEEHLAPPAAKKRKSQEAPPDVCREILRNPGASNEMLVMAATHRRVKNTMDMVHQVGKDVRELHSSQAQSFEDLLGNITDHIDSVREQVAEKADIEETSELIIDRLQRIEARIQRVEDVQRVNFVDLFETLHELKEEIRDRSHGPAVQVYYGNASYGFQAYQGYH</sequence>